<evidence type="ECO:0000313" key="2">
    <source>
        <dbReference type="Proteomes" id="UP000887013"/>
    </source>
</evidence>
<protein>
    <submittedName>
        <fullName evidence="1">Uncharacterized protein</fullName>
    </submittedName>
</protein>
<name>A0A8X6MHI5_NEPPI</name>
<accession>A0A8X6MHI5</accession>
<gene>
    <name evidence="1" type="ORF">NPIL_186751</name>
</gene>
<proteinExistence type="predicted"/>
<organism evidence="1 2">
    <name type="scientific">Nephila pilipes</name>
    <name type="common">Giant wood spider</name>
    <name type="synonym">Nephila maculata</name>
    <dbReference type="NCBI Taxonomy" id="299642"/>
    <lineage>
        <taxon>Eukaryota</taxon>
        <taxon>Metazoa</taxon>
        <taxon>Ecdysozoa</taxon>
        <taxon>Arthropoda</taxon>
        <taxon>Chelicerata</taxon>
        <taxon>Arachnida</taxon>
        <taxon>Araneae</taxon>
        <taxon>Araneomorphae</taxon>
        <taxon>Entelegynae</taxon>
        <taxon>Araneoidea</taxon>
        <taxon>Nephilidae</taxon>
        <taxon>Nephila</taxon>
    </lineage>
</organism>
<dbReference type="EMBL" id="BMAW01047034">
    <property type="protein sequence ID" value="GFS58696.1"/>
    <property type="molecule type" value="Genomic_DNA"/>
</dbReference>
<dbReference type="Proteomes" id="UP000887013">
    <property type="component" value="Unassembled WGS sequence"/>
</dbReference>
<sequence length="182" mass="21349">MEPEPTFPEYFRRKNDDNFLIPWIKEKLRALLGEEVVRINILTKVIMLLIPLYDVRSIKFLCHVTHFLNNHAENFVDNLQAILISKCPLEKKRIVEEYRKNEVIEMIHNSRVSTHSLPGTSTSFENFQLELGYENSHKINITVVPPEKTEVMDRIIDEGEIEVLSVVYIPPESIEMQETKEK</sequence>
<evidence type="ECO:0000313" key="1">
    <source>
        <dbReference type="EMBL" id="GFS58696.1"/>
    </source>
</evidence>
<keyword evidence="2" id="KW-1185">Reference proteome</keyword>
<comment type="caution">
    <text evidence="1">The sequence shown here is derived from an EMBL/GenBank/DDBJ whole genome shotgun (WGS) entry which is preliminary data.</text>
</comment>
<dbReference type="AlphaFoldDB" id="A0A8X6MHI5"/>
<reference evidence="1" key="1">
    <citation type="submission" date="2020-08" db="EMBL/GenBank/DDBJ databases">
        <title>Multicomponent nature underlies the extraordinary mechanical properties of spider dragline silk.</title>
        <authorList>
            <person name="Kono N."/>
            <person name="Nakamura H."/>
            <person name="Mori M."/>
            <person name="Yoshida Y."/>
            <person name="Ohtoshi R."/>
            <person name="Malay A.D."/>
            <person name="Moran D.A.P."/>
            <person name="Tomita M."/>
            <person name="Numata K."/>
            <person name="Arakawa K."/>
        </authorList>
    </citation>
    <scope>NUCLEOTIDE SEQUENCE</scope>
</reference>